<dbReference type="SUPFAM" id="SSF102462">
    <property type="entry name" value="Peptidyl-tRNA hydrolase II"/>
    <property type="match status" value="1"/>
</dbReference>
<dbReference type="GO" id="GO:0004045">
    <property type="term" value="F:peptidyl-tRNA hydrolase activity"/>
    <property type="evidence" value="ECO:0007669"/>
    <property type="project" value="UniProtKB-EC"/>
</dbReference>
<dbReference type="AlphaFoldDB" id="A0A0B6ZWM4"/>
<evidence type="ECO:0000313" key="4">
    <source>
        <dbReference type="EMBL" id="CEK72256.1"/>
    </source>
</evidence>
<evidence type="ECO:0000256" key="2">
    <source>
        <dbReference type="ARBA" id="ARBA00022801"/>
    </source>
</evidence>
<dbReference type="Pfam" id="PF01981">
    <property type="entry name" value="PTH2"/>
    <property type="match status" value="1"/>
</dbReference>
<organism evidence="4">
    <name type="scientific">Arion vulgaris</name>
    <dbReference type="NCBI Taxonomy" id="1028688"/>
    <lineage>
        <taxon>Eukaryota</taxon>
        <taxon>Metazoa</taxon>
        <taxon>Spiralia</taxon>
        <taxon>Lophotrochozoa</taxon>
        <taxon>Mollusca</taxon>
        <taxon>Gastropoda</taxon>
        <taxon>Heterobranchia</taxon>
        <taxon>Euthyneura</taxon>
        <taxon>Panpulmonata</taxon>
        <taxon>Eupulmonata</taxon>
        <taxon>Stylommatophora</taxon>
        <taxon>Helicina</taxon>
        <taxon>Arionoidea</taxon>
        <taxon>Arionidae</taxon>
        <taxon>Arion</taxon>
    </lineage>
</organism>
<name>A0A0B6ZWM4_9EUPU</name>
<dbReference type="PANTHER" id="PTHR46194:SF1">
    <property type="entry name" value="PEPTIDYL-TRNA HYDROLASE PTRHD1-RELATED"/>
    <property type="match status" value="1"/>
</dbReference>
<reference evidence="4" key="1">
    <citation type="submission" date="2014-12" db="EMBL/GenBank/DDBJ databases">
        <title>Insight into the proteome of Arion vulgaris.</title>
        <authorList>
            <person name="Aradska J."/>
            <person name="Bulat T."/>
            <person name="Smidak R."/>
            <person name="Sarate P."/>
            <person name="Gangsoo J."/>
            <person name="Sialana F."/>
            <person name="Bilban M."/>
            <person name="Lubec G."/>
        </authorList>
    </citation>
    <scope>NUCLEOTIDE SEQUENCE</scope>
    <source>
        <tissue evidence="4">Skin</tissue>
    </source>
</reference>
<accession>A0A0B6ZWM4</accession>
<evidence type="ECO:0000256" key="1">
    <source>
        <dbReference type="ARBA" id="ARBA00013260"/>
    </source>
</evidence>
<dbReference type="CDD" id="cd02429">
    <property type="entry name" value="PTH2_like"/>
    <property type="match status" value="1"/>
</dbReference>
<evidence type="ECO:0000256" key="3">
    <source>
        <dbReference type="ARBA" id="ARBA00048707"/>
    </source>
</evidence>
<dbReference type="EMBL" id="HACG01025391">
    <property type="protein sequence ID" value="CEK72256.1"/>
    <property type="molecule type" value="Transcribed_RNA"/>
</dbReference>
<dbReference type="InterPro" id="IPR023476">
    <property type="entry name" value="Pep_tRNA_hydro_II_dom_sf"/>
</dbReference>
<dbReference type="EC" id="3.1.1.29" evidence="1"/>
<keyword evidence="2" id="KW-0378">Hydrolase</keyword>
<protein>
    <recommendedName>
        <fullName evidence="1">peptidyl-tRNA hydrolase</fullName>
        <ecNumber evidence="1">3.1.1.29</ecNumber>
    </recommendedName>
</protein>
<gene>
    <name evidence="4" type="primary">ORF81663</name>
</gene>
<dbReference type="InterPro" id="IPR042237">
    <property type="entry name" value="PTRHD1"/>
</dbReference>
<dbReference type="PANTHER" id="PTHR46194">
    <property type="entry name" value="PEPTIDYL-TRNA HYDROLASE PTRHD1-RELATED"/>
    <property type="match status" value="1"/>
</dbReference>
<proteinExistence type="predicted"/>
<sequence>MANNTIVQYVVIRGDLISKLKWPMGAVISQACHACSAVIHLNYKDSLTQEYLGELDTMHKVILEAMDEDSLTKLSEKLTAENISHKLWIEQPENIPTCIAVKPYRRNEVQKYFRQFKLLK</sequence>
<comment type="catalytic activity">
    <reaction evidence="3">
        <text>an N-acyl-L-alpha-aminoacyl-tRNA + H2O = an N-acyl-L-amino acid + a tRNA + H(+)</text>
        <dbReference type="Rhea" id="RHEA:54448"/>
        <dbReference type="Rhea" id="RHEA-COMP:10123"/>
        <dbReference type="Rhea" id="RHEA-COMP:13883"/>
        <dbReference type="ChEBI" id="CHEBI:15377"/>
        <dbReference type="ChEBI" id="CHEBI:15378"/>
        <dbReference type="ChEBI" id="CHEBI:59874"/>
        <dbReference type="ChEBI" id="CHEBI:78442"/>
        <dbReference type="ChEBI" id="CHEBI:138191"/>
        <dbReference type="EC" id="3.1.1.29"/>
    </reaction>
</comment>
<dbReference type="InterPro" id="IPR002833">
    <property type="entry name" value="PTH2"/>
</dbReference>
<dbReference type="Gene3D" id="3.40.1490.10">
    <property type="entry name" value="Bit1"/>
    <property type="match status" value="1"/>
</dbReference>